<evidence type="ECO:0000256" key="7">
    <source>
        <dbReference type="ARBA" id="ARBA00022984"/>
    </source>
</evidence>
<name>A3SH19_ROSNI</name>
<dbReference type="EMBL" id="AALY01000001">
    <property type="protein sequence ID" value="EAP76650.1"/>
    <property type="molecule type" value="Genomic_DNA"/>
</dbReference>
<keyword evidence="16" id="KW-1185">Reference proteome</keyword>
<evidence type="ECO:0000256" key="1">
    <source>
        <dbReference type="ARBA" id="ARBA00022490"/>
    </source>
</evidence>
<dbReference type="UniPathway" id="UPA00219"/>
<evidence type="ECO:0000256" key="2">
    <source>
        <dbReference type="ARBA" id="ARBA00022598"/>
    </source>
</evidence>
<dbReference type="GO" id="GO:0071555">
    <property type="term" value="P:cell wall organization"/>
    <property type="evidence" value="ECO:0007669"/>
    <property type="project" value="UniProtKB-KW"/>
</dbReference>
<dbReference type="Pfam" id="PF02875">
    <property type="entry name" value="Mur_ligase_C"/>
    <property type="match status" value="1"/>
</dbReference>
<dbReference type="GO" id="GO:0051301">
    <property type="term" value="P:cell division"/>
    <property type="evidence" value="ECO:0007669"/>
    <property type="project" value="UniProtKB-KW"/>
</dbReference>
<dbReference type="GO" id="GO:0008766">
    <property type="term" value="F:UDP-N-acetylmuramoylalanyl-D-glutamyl-2,6-diaminopimelate-D-alanyl-D-alanine ligase activity"/>
    <property type="evidence" value="ECO:0007669"/>
    <property type="project" value="RHEA"/>
</dbReference>
<evidence type="ECO:0000256" key="11">
    <source>
        <dbReference type="RuleBase" id="RU004136"/>
    </source>
</evidence>
<dbReference type="GO" id="GO:0005524">
    <property type="term" value="F:ATP binding"/>
    <property type="evidence" value="ECO:0007669"/>
    <property type="project" value="UniProtKB-UniRule"/>
</dbReference>
<evidence type="ECO:0000256" key="8">
    <source>
        <dbReference type="ARBA" id="ARBA00023306"/>
    </source>
</evidence>
<evidence type="ECO:0000256" key="6">
    <source>
        <dbReference type="ARBA" id="ARBA00022960"/>
    </source>
</evidence>
<dbReference type="SUPFAM" id="SSF53244">
    <property type="entry name" value="MurD-like peptide ligases, peptide-binding domain"/>
    <property type="match status" value="1"/>
</dbReference>
<comment type="subcellular location">
    <subcellularLocation>
        <location evidence="10 11">Cytoplasm</location>
    </subcellularLocation>
</comment>
<evidence type="ECO:0000256" key="5">
    <source>
        <dbReference type="ARBA" id="ARBA00022840"/>
    </source>
</evidence>
<dbReference type="HOGENOM" id="CLU_031507_4_1_5"/>
<evidence type="ECO:0000256" key="9">
    <source>
        <dbReference type="ARBA" id="ARBA00023316"/>
    </source>
</evidence>
<comment type="similarity">
    <text evidence="10">Belongs to the MurCDEF family. MurF subfamily.</text>
</comment>
<dbReference type="Gene3D" id="3.40.1390.10">
    <property type="entry name" value="MurE/MurF, N-terminal domain"/>
    <property type="match status" value="1"/>
</dbReference>
<dbReference type="SUPFAM" id="SSF53623">
    <property type="entry name" value="MurD-like peptide ligases, catalytic domain"/>
    <property type="match status" value="1"/>
</dbReference>
<dbReference type="InterPro" id="IPR004101">
    <property type="entry name" value="Mur_ligase_C"/>
</dbReference>
<comment type="catalytic activity">
    <reaction evidence="10 11">
        <text>D-alanyl-D-alanine + UDP-N-acetyl-alpha-D-muramoyl-L-alanyl-gamma-D-glutamyl-meso-2,6-diaminopimelate + ATP = UDP-N-acetyl-alpha-D-muramoyl-L-alanyl-gamma-D-glutamyl-meso-2,6-diaminopimeloyl-D-alanyl-D-alanine + ADP + phosphate + H(+)</text>
        <dbReference type="Rhea" id="RHEA:28374"/>
        <dbReference type="ChEBI" id="CHEBI:15378"/>
        <dbReference type="ChEBI" id="CHEBI:30616"/>
        <dbReference type="ChEBI" id="CHEBI:43474"/>
        <dbReference type="ChEBI" id="CHEBI:57822"/>
        <dbReference type="ChEBI" id="CHEBI:61386"/>
        <dbReference type="ChEBI" id="CHEBI:83905"/>
        <dbReference type="ChEBI" id="CHEBI:456216"/>
        <dbReference type="EC" id="6.3.2.10"/>
    </reaction>
</comment>
<organism evidence="15 16">
    <name type="scientific">Roseovarius nubinhibens (strain ATCC BAA-591 / DSM 15170 / ISM)</name>
    <dbReference type="NCBI Taxonomy" id="89187"/>
    <lineage>
        <taxon>Bacteria</taxon>
        <taxon>Pseudomonadati</taxon>
        <taxon>Pseudomonadota</taxon>
        <taxon>Alphaproteobacteria</taxon>
        <taxon>Rhodobacterales</taxon>
        <taxon>Roseobacteraceae</taxon>
        <taxon>Roseovarius</taxon>
    </lineage>
</organism>
<keyword evidence="1 10" id="KW-0963">Cytoplasm</keyword>
<dbReference type="InterPro" id="IPR051046">
    <property type="entry name" value="MurCDEF_CellWall_CoF430Synth"/>
</dbReference>
<protein>
    <recommendedName>
        <fullName evidence="10 11">UDP-N-acetylmuramoyl-tripeptide--D-alanyl-D-alanine ligase</fullName>
        <ecNumber evidence="10 11">6.3.2.10</ecNumber>
    </recommendedName>
    <alternativeName>
        <fullName evidence="10">D-alanyl-D-alanine-adding enzyme</fullName>
    </alternativeName>
</protein>
<dbReference type="GO" id="GO:0009252">
    <property type="term" value="P:peptidoglycan biosynthetic process"/>
    <property type="evidence" value="ECO:0007669"/>
    <property type="project" value="UniProtKB-UniRule"/>
</dbReference>
<evidence type="ECO:0000256" key="10">
    <source>
        <dbReference type="HAMAP-Rule" id="MF_02019"/>
    </source>
</evidence>
<feature type="domain" description="Mur ligase C-terminal" evidence="13">
    <location>
        <begin position="336"/>
        <end position="454"/>
    </location>
</feature>
<feature type="domain" description="Mur ligase central" evidence="14">
    <location>
        <begin position="107"/>
        <end position="295"/>
    </location>
</feature>
<dbReference type="HAMAP" id="MF_02019">
    <property type="entry name" value="MurF"/>
    <property type="match status" value="1"/>
</dbReference>
<evidence type="ECO:0000256" key="4">
    <source>
        <dbReference type="ARBA" id="ARBA00022741"/>
    </source>
</evidence>
<dbReference type="GO" id="GO:0008360">
    <property type="term" value="P:regulation of cell shape"/>
    <property type="evidence" value="ECO:0007669"/>
    <property type="project" value="UniProtKB-KW"/>
</dbReference>
<dbReference type="InterPro" id="IPR035911">
    <property type="entry name" value="MurE/MurF_N"/>
</dbReference>
<dbReference type="PANTHER" id="PTHR43024:SF1">
    <property type="entry name" value="UDP-N-ACETYLMURAMOYL-TRIPEPTIDE--D-ALANYL-D-ALANINE LIGASE"/>
    <property type="match status" value="1"/>
</dbReference>
<evidence type="ECO:0000313" key="16">
    <source>
        <dbReference type="Proteomes" id="UP000005954"/>
    </source>
</evidence>
<dbReference type="PANTHER" id="PTHR43024">
    <property type="entry name" value="UDP-N-ACETYLMURAMOYL-TRIPEPTIDE--D-ALANYL-D-ALANINE LIGASE"/>
    <property type="match status" value="1"/>
</dbReference>
<feature type="domain" description="Mur ligase N-terminal catalytic" evidence="12">
    <location>
        <begin position="24"/>
        <end position="95"/>
    </location>
</feature>
<sequence length="481" mass="51027">MSALWTAREAAEATGGTAQGDWQVSGVSIDTRTLAEGDLFVALKAARDGHDFVAQALGKGAGAALVSHIPEGVAADAPLLIVEDVLAALEALGRAARARSEARVVAVTGSVGKTSTKEMLRTVLARQGRTHAAEASYNNHWGVPLTLARMPRDTQFAVIEIGMNHPGEIAPLARLARPHVAMVTTVAAAHLEAFENIEGIAREKAAIFEGLEPGGIAVVNADLDTTPILEEAATRAGASIRRFGTKARDYHLDTVQITGDRTVIRAEIQGETALFKLDCAGRHFAMNGLGALAAVAALGGDAGRAAPDLALWQPPAGRGTREDVMMDEARQGWVLDLIDDAFNANPTSLEAALEVLAAATPRDNVGRIARGRRIAILGDMLELGPNEIAVHTDIATWPLIAQLDTVHCVGPRMRHLWQALPRAQRGTWADMAEEMVAELPDLVDAGDVVLVKGSKGSRVSLVAESLRNIGRRRRPNNNEDD</sequence>
<dbReference type="Proteomes" id="UP000005954">
    <property type="component" value="Unassembled WGS sequence"/>
</dbReference>
<comment type="function">
    <text evidence="10 11">Involved in cell wall formation. Catalyzes the final step in the synthesis of UDP-N-acetylmuramoyl-pentapeptide, the precursor of murein.</text>
</comment>
<dbReference type="Pfam" id="PF08245">
    <property type="entry name" value="Mur_ligase_M"/>
    <property type="match status" value="1"/>
</dbReference>
<dbReference type="Gene3D" id="3.40.1190.10">
    <property type="entry name" value="Mur-like, catalytic domain"/>
    <property type="match status" value="1"/>
</dbReference>
<dbReference type="AlphaFoldDB" id="A3SH19"/>
<dbReference type="Pfam" id="PF01225">
    <property type="entry name" value="Mur_ligase"/>
    <property type="match status" value="1"/>
</dbReference>
<evidence type="ECO:0000259" key="13">
    <source>
        <dbReference type="Pfam" id="PF02875"/>
    </source>
</evidence>
<dbReference type="GO" id="GO:0047480">
    <property type="term" value="F:UDP-N-acetylmuramoyl-tripeptide-D-alanyl-D-alanine ligase activity"/>
    <property type="evidence" value="ECO:0007669"/>
    <property type="project" value="UniProtKB-UniRule"/>
</dbReference>
<evidence type="ECO:0000259" key="14">
    <source>
        <dbReference type="Pfam" id="PF08245"/>
    </source>
</evidence>
<keyword evidence="2 10" id="KW-0436">Ligase</keyword>
<evidence type="ECO:0000259" key="12">
    <source>
        <dbReference type="Pfam" id="PF01225"/>
    </source>
</evidence>
<keyword evidence="8 10" id="KW-0131">Cell cycle</keyword>
<keyword evidence="6 10" id="KW-0133">Cell shape</keyword>
<dbReference type="OrthoDB" id="9800958at2"/>
<dbReference type="Gene3D" id="3.90.190.20">
    <property type="entry name" value="Mur ligase, C-terminal domain"/>
    <property type="match status" value="1"/>
</dbReference>
<comment type="pathway">
    <text evidence="10 11">Cell wall biogenesis; peptidoglycan biosynthesis.</text>
</comment>
<keyword evidence="3 10" id="KW-0132">Cell division</keyword>
<dbReference type="GO" id="GO:0005737">
    <property type="term" value="C:cytoplasm"/>
    <property type="evidence" value="ECO:0007669"/>
    <property type="project" value="UniProtKB-SubCell"/>
</dbReference>
<dbReference type="SUPFAM" id="SSF63418">
    <property type="entry name" value="MurE/MurF N-terminal domain"/>
    <property type="match status" value="1"/>
</dbReference>
<feature type="binding site" evidence="10">
    <location>
        <begin position="109"/>
        <end position="115"/>
    </location>
    <ligand>
        <name>ATP</name>
        <dbReference type="ChEBI" id="CHEBI:30616"/>
    </ligand>
</feature>
<accession>A3SH19</accession>
<reference evidence="15 16" key="1">
    <citation type="submission" date="2005-12" db="EMBL/GenBank/DDBJ databases">
        <authorList>
            <person name="Moran M.A."/>
            <person name="Ferriera S."/>
            <person name="Johnson J."/>
            <person name="Kravitz S."/>
            <person name="Halpern A."/>
            <person name="Remington K."/>
            <person name="Beeson K."/>
            <person name="Tran B."/>
            <person name="Rogers Y.-H."/>
            <person name="Friedman R."/>
            <person name="Venter J.C."/>
        </authorList>
    </citation>
    <scope>NUCLEOTIDE SEQUENCE [LARGE SCALE GENOMIC DNA]</scope>
    <source>
        <strain evidence="16">ATCC BAA-591 / DSM 15170 / ISM</strain>
    </source>
</reference>
<keyword evidence="7 10" id="KW-0573">Peptidoglycan synthesis</keyword>
<dbReference type="NCBIfam" id="TIGR01143">
    <property type="entry name" value="murF"/>
    <property type="match status" value="1"/>
</dbReference>
<proteinExistence type="inferred from homology"/>
<dbReference type="InterPro" id="IPR036565">
    <property type="entry name" value="Mur-like_cat_sf"/>
</dbReference>
<dbReference type="InterPro" id="IPR036615">
    <property type="entry name" value="Mur_ligase_C_dom_sf"/>
</dbReference>
<keyword evidence="9 10" id="KW-0961">Cell wall biogenesis/degradation</keyword>
<dbReference type="InterPro" id="IPR000713">
    <property type="entry name" value="Mur_ligase_N"/>
</dbReference>
<evidence type="ECO:0000313" key="15">
    <source>
        <dbReference type="EMBL" id="EAP76650.1"/>
    </source>
</evidence>
<comment type="caution">
    <text evidence="15">The sequence shown here is derived from an EMBL/GenBank/DDBJ whole genome shotgun (WGS) entry which is preliminary data.</text>
</comment>
<dbReference type="InterPro" id="IPR013221">
    <property type="entry name" value="Mur_ligase_cen"/>
</dbReference>
<dbReference type="STRING" id="89187.ISM_00135"/>
<dbReference type="InterPro" id="IPR005863">
    <property type="entry name" value="UDP-N-AcMur_synth"/>
</dbReference>
<gene>
    <name evidence="10" type="primary">murF</name>
    <name evidence="15" type="ORF">ISM_00135</name>
</gene>
<keyword evidence="4 10" id="KW-0547">Nucleotide-binding</keyword>
<evidence type="ECO:0000256" key="3">
    <source>
        <dbReference type="ARBA" id="ARBA00022618"/>
    </source>
</evidence>
<dbReference type="RefSeq" id="WP_009812057.1">
    <property type="nucleotide sequence ID" value="NZ_CH724156.1"/>
</dbReference>
<dbReference type="EC" id="6.3.2.10" evidence="10 11"/>
<keyword evidence="5 10" id="KW-0067">ATP-binding</keyword>
<dbReference type="eggNOG" id="COG0770">
    <property type="taxonomic scope" value="Bacteria"/>
</dbReference>